<feature type="region of interest" description="Disordered" evidence="1">
    <location>
        <begin position="168"/>
        <end position="192"/>
    </location>
</feature>
<dbReference type="AlphaFoldDB" id="A0A6N6NPK6"/>
<proteinExistence type="predicted"/>
<accession>A0A6N6NPK6</accession>
<dbReference type="Proteomes" id="UP000468668">
    <property type="component" value="Unassembled WGS sequence"/>
</dbReference>
<dbReference type="Gene3D" id="3.90.1720.10">
    <property type="entry name" value="endopeptidase domain like (from Nostoc punctiforme)"/>
    <property type="match status" value="1"/>
</dbReference>
<evidence type="ECO:0000256" key="1">
    <source>
        <dbReference type="SAM" id="MobiDB-lite"/>
    </source>
</evidence>
<dbReference type="InterPro" id="IPR036366">
    <property type="entry name" value="PGBDSf"/>
</dbReference>
<reference evidence="3 4" key="1">
    <citation type="submission" date="2019-09" db="EMBL/GenBank/DDBJ databases">
        <title>Whole genome shotgun sequencing (WGS) of Ellagibacter isourolithinifaciens DSM 104140(T) and Adlercreutzia muris DSM 29508(T).</title>
        <authorList>
            <person name="Stoll D.A."/>
            <person name="Danylec N."/>
            <person name="Huch M."/>
        </authorList>
    </citation>
    <scope>NUCLEOTIDE SEQUENCE [LARGE SCALE GENOMIC DNA]</scope>
    <source>
        <strain evidence="3 4">DSM 104140</strain>
    </source>
</reference>
<dbReference type="InterPro" id="IPR007921">
    <property type="entry name" value="CHAP_dom"/>
</dbReference>
<name>A0A6N6NPK6_9ACTN</name>
<dbReference type="GeneID" id="98658684"/>
<feature type="domain" description="Peptidase C51" evidence="2">
    <location>
        <begin position="46"/>
        <end position="130"/>
    </location>
</feature>
<dbReference type="OrthoDB" id="3170497at2"/>
<evidence type="ECO:0000313" key="3">
    <source>
        <dbReference type="EMBL" id="KAB1636596.1"/>
    </source>
</evidence>
<feature type="compositionally biased region" description="Low complexity" evidence="1">
    <location>
        <begin position="178"/>
        <end position="187"/>
    </location>
</feature>
<keyword evidence="4" id="KW-1185">Reference proteome</keyword>
<comment type="caution">
    <text evidence="3">The sequence shown here is derived from an EMBL/GenBank/DDBJ whole genome shotgun (WGS) entry which is preliminary data.</text>
</comment>
<protein>
    <submittedName>
        <fullName evidence="3">CHAP domain-containing protein</fullName>
    </submittedName>
</protein>
<sequence length="302" mass="31482">MGTISDVLYCARDWVGYSRWTDPEEGTVFGRWFAEKTGEPYFGVSGVPYCAMFASYCLDWAGVPCAGMPSAYCPDIVNAGEEAGATVSCEDAEPGDLVLFDWGGDGLADHVGIVEENHPDEGYMTTIEGNTSSGSAGSQSNGGVVARRQRGYGSICCVVRPSYDGVSTAPIEGGSGDNSGSEASDSGSGAGLDVDGVWGPATTRAVQSALGTPVDGIVSGQSTSLDACNRGGLSSESWQYGGGGSYMVEALQSKIGVDADGYFGPDTCRALQSYLGTYVDGYVDYPSNMVKELQRRLNDDAF</sequence>
<evidence type="ECO:0000313" key="4">
    <source>
        <dbReference type="Proteomes" id="UP000468668"/>
    </source>
</evidence>
<dbReference type="Gene3D" id="1.10.101.10">
    <property type="entry name" value="PGBD-like superfamily/PGBD"/>
    <property type="match status" value="1"/>
</dbReference>
<dbReference type="Pfam" id="PF05257">
    <property type="entry name" value="CHAP"/>
    <property type="match status" value="1"/>
</dbReference>
<evidence type="ECO:0000259" key="2">
    <source>
        <dbReference type="Pfam" id="PF05257"/>
    </source>
</evidence>
<gene>
    <name evidence="3" type="ORF">F8C90_09695</name>
</gene>
<dbReference type="EMBL" id="WAJR01000033">
    <property type="protein sequence ID" value="KAB1636596.1"/>
    <property type="molecule type" value="Genomic_DNA"/>
</dbReference>
<dbReference type="InterPro" id="IPR038765">
    <property type="entry name" value="Papain-like_cys_pep_sf"/>
</dbReference>
<dbReference type="RefSeq" id="WP_158050319.1">
    <property type="nucleotide sequence ID" value="NZ_WAJR01000033.1"/>
</dbReference>
<organism evidence="3 4">
    <name type="scientific">Ellagibacter isourolithinifaciens</name>
    <dbReference type="NCBI Taxonomy" id="2137581"/>
    <lineage>
        <taxon>Bacteria</taxon>
        <taxon>Bacillati</taxon>
        <taxon>Actinomycetota</taxon>
        <taxon>Coriobacteriia</taxon>
        <taxon>Eggerthellales</taxon>
        <taxon>Eggerthellaceae</taxon>
        <taxon>Ellagibacter</taxon>
    </lineage>
</organism>
<dbReference type="SUPFAM" id="SSF54001">
    <property type="entry name" value="Cysteine proteinases"/>
    <property type="match status" value="1"/>
</dbReference>